<dbReference type="RefSeq" id="WP_141552169.1">
    <property type="nucleotide sequence ID" value="NZ_NUMG01000089.1"/>
</dbReference>
<dbReference type="InterPro" id="IPR021027">
    <property type="entry name" value="Transposase_put_HTH"/>
</dbReference>
<evidence type="ECO:0000259" key="1">
    <source>
        <dbReference type="Pfam" id="PF12323"/>
    </source>
</evidence>
<feature type="domain" description="Transposase putative helix-turn-helix" evidence="1">
    <location>
        <begin position="4"/>
        <end position="48"/>
    </location>
</feature>
<dbReference type="Pfam" id="PF12323">
    <property type="entry name" value="HTH_OrfB_IS605"/>
    <property type="match status" value="1"/>
</dbReference>
<evidence type="ECO:0000313" key="2">
    <source>
        <dbReference type="EMBL" id="PGT95075.1"/>
    </source>
</evidence>
<evidence type="ECO:0000313" key="3">
    <source>
        <dbReference type="Proteomes" id="UP000225766"/>
    </source>
</evidence>
<dbReference type="EMBL" id="NUMG01000089">
    <property type="protein sequence ID" value="PGT95075.1"/>
    <property type="molecule type" value="Genomic_DNA"/>
</dbReference>
<accession>A0A2C1KR52</accession>
<dbReference type="Proteomes" id="UP000225766">
    <property type="component" value="Unassembled WGS sequence"/>
</dbReference>
<protein>
    <submittedName>
        <fullName evidence="2">Transposase</fullName>
    </submittedName>
</protein>
<organism evidence="2 3">
    <name type="scientific">Bacillus cereus</name>
    <dbReference type="NCBI Taxonomy" id="1396"/>
    <lineage>
        <taxon>Bacteria</taxon>
        <taxon>Bacillati</taxon>
        <taxon>Bacillota</taxon>
        <taxon>Bacilli</taxon>
        <taxon>Bacillales</taxon>
        <taxon>Bacillaceae</taxon>
        <taxon>Bacillus</taxon>
        <taxon>Bacillus cereus group</taxon>
    </lineage>
</organism>
<sequence>MTKHNKAYKFRLYPTEEQAHLIRKTFGCVRFVYNKMLAERKEIYETYKENKEERKKQKFPPPAKYKAQYEWLKEVDSLALTNAQLNLQTAYKNFFSGQSDFPTFKSRKSYT</sequence>
<proteinExistence type="predicted"/>
<dbReference type="AlphaFoldDB" id="A0A2C1KR52"/>
<gene>
    <name evidence="2" type="ORF">COD19_29380</name>
</gene>
<feature type="non-terminal residue" evidence="2">
    <location>
        <position position="111"/>
    </location>
</feature>
<name>A0A2C1KR52_BACCE</name>
<comment type="caution">
    <text evidence="2">The sequence shown here is derived from an EMBL/GenBank/DDBJ whole genome shotgun (WGS) entry which is preliminary data.</text>
</comment>
<reference evidence="2 3" key="1">
    <citation type="submission" date="2017-09" db="EMBL/GenBank/DDBJ databases">
        <title>Large-scale bioinformatics analysis of Bacillus genomes uncovers conserved roles of natural products in bacterial physiology.</title>
        <authorList>
            <consortium name="Agbiome Team Llc"/>
            <person name="Bleich R.M."/>
            <person name="Grubbs K.J."/>
            <person name="Santa Maria K.C."/>
            <person name="Allen S.E."/>
            <person name="Farag S."/>
            <person name="Shank E.A."/>
            <person name="Bowers A."/>
        </authorList>
    </citation>
    <scope>NUCLEOTIDE SEQUENCE [LARGE SCALE GENOMIC DNA]</scope>
    <source>
        <strain evidence="2 3">AFS040105</strain>
    </source>
</reference>